<dbReference type="EC" id="2.4.2.8" evidence="5 15"/>
<evidence type="ECO:0000256" key="9">
    <source>
        <dbReference type="ARBA" id="ARBA00022723"/>
    </source>
</evidence>
<dbReference type="GO" id="GO:0006166">
    <property type="term" value="P:purine ribonucleoside salvage"/>
    <property type="evidence" value="ECO:0007669"/>
    <property type="project" value="UniProtKB-KW"/>
</dbReference>
<name>A0A933GMG0_UNCTE</name>
<evidence type="ECO:0000256" key="7">
    <source>
        <dbReference type="ARBA" id="ARBA00022676"/>
    </source>
</evidence>
<dbReference type="GO" id="GO:0052657">
    <property type="term" value="F:guanine phosphoribosyltransferase activity"/>
    <property type="evidence" value="ECO:0007669"/>
    <property type="project" value="UniProtKB-ARBA"/>
</dbReference>
<evidence type="ECO:0000256" key="14">
    <source>
        <dbReference type="ARBA" id="ARBA00049402"/>
    </source>
</evidence>
<proteinExistence type="inferred from homology"/>
<gene>
    <name evidence="17" type="primary">hpt</name>
    <name evidence="17" type="ORF">HY730_06685</name>
</gene>
<keyword evidence="10 15" id="KW-0660">Purine salvage</keyword>
<dbReference type="GO" id="GO:0032263">
    <property type="term" value="P:GMP salvage"/>
    <property type="evidence" value="ECO:0007669"/>
    <property type="project" value="TreeGrafter"/>
</dbReference>
<dbReference type="PANTHER" id="PTHR43340">
    <property type="entry name" value="HYPOXANTHINE-GUANINE PHOSPHORIBOSYLTRANSFERASE"/>
    <property type="match status" value="1"/>
</dbReference>
<dbReference type="PANTHER" id="PTHR43340:SF1">
    <property type="entry name" value="HYPOXANTHINE PHOSPHORIBOSYLTRANSFERASE"/>
    <property type="match status" value="1"/>
</dbReference>
<dbReference type="FunFam" id="3.40.50.2020:FF:000006">
    <property type="entry name" value="Hypoxanthine phosphoribosyltransferase"/>
    <property type="match status" value="1"/>
</dbReference>
<evidence type="ECO:0000313" key="18">
    <source>
        <dbReference type="Proteomes" id="UP000772181"/>
    </source>
</evidence>
<evidence type="ECO:0000256" key="5">
    <source>
        <dbReference type="ARBA" id="ARBA00011895"/>
    </source>
</evidence>
<evidence type="ECO:0000256" key="6">
    <source>
        <dbReference type="ARBA" id="ARBA00022490"/>
    </source>
</evidence>
<dbReference type="GO" id="GO:0000287">
    <property type="term" value="F:magnesium ion binding"/>
    <property type="evidence" value="ECO:0007669"/>
    <property type="project" value="TreeGrafter"/>
</dbReference>
<evidence type="ECO:0000256" key="13">
    <source>
        <dbReference type="ARBA" id="ARBA00048811"/>
    </source>
</evidence>
<organism evidence="17 18">
    <name type="scientific">Tectimicrobiota bacterium</name>
    <dbReference type="NCBI Taxonomy" id="2528274"/>
    <lineage>
        <taxon>Bacteria</taxon>
        <taxon>Pseudomonadati</taxon>
        <taxon>Nitrospinota/Tectimicrobiota group</taxon>
        <taxon>Candidatus Tectimicrobiota</taxon>
    </lineage>
</organism>
<dbReference type="InterPro" id="IPR029057">
    <property type="entry name" value="PRTase-like"/>
</dbReference>
<dbReference type="AlphaFoldDB" id="A0A933GMG0"/>
<keyword evidence="7 15" id="KW-0328">Glycosyltransferase</keyword>
<keyword evidence="9 15" id="KW-0479">Metal-binding</keyword>
<feature type="domain" description="Phosphoribosyltransferase" evidence="16">
    <location>
        <begin position="13"/>
        <end position="160"/>
    </location>
</feature>
<evidence type="ECO:0000256" key="15">
    <source>
        <dbReference type="RuleBase" id="RU364099"/>
    </source>
</evidence>
<reference evidence="17" key="1">
    <citation type="submission" date="2020-07" db="EMBL/GenBank/DDBJ databases">
        <title>Huge and variable diversity of episymbiotic CPR bacteria and DPANN archaea in groundwater ecosystems.</title>
        <authorList>
            <person name="He C.Y."/>
            <person name="Keren R."/>
            <person name="Whittaker M."/>
            <person name="Farag I.F."/>
            <person name="Doudna J."/>
            <person name="Cate J.H.D."/>
            <person name="Banfield J.F."/>
        </authorList>
    </citation>
    <scope>NUCLEOTIDE SEQUENCE</scope>
    <source>
        <strain evidence="17">NC_groundwater_1482_Ag_S-0.65um_47_24</strain>
    </source>
</reference>
<evidence type="ECO:0000256" key="1">
    <source>
        <dbReference type="ARBA" id="ARBA00001946"/>
    </source>
</evidence>
<comment type="cofactor">
    <cofactor evidence="1 15">
        <name>Mg(2+)</name>
        <dbReference type="ChEBI" id="CHEBI:18420"/>
    </cofactor>
</comment>
<dbReference type="GO" id="GO:0032264">
    <property type="term" value="P:IMP salvage"/>
    <property type="evidence" value="ECO:0007669"/>
    <property type="project" value="TreeGrafter"/>
</dbReference>
<keyword evidence="8 15" id="KW-0808">Transferase</keyword>
<keyword evidence="11 15" id="KW-0547">Nucleotide-binding</keyword>
<dbReference type="GO" id="GO:0046100">
    <property type="term" value="P:hypoxanthine metabolic process"/>
    <property type="evidence" value="ECO:0007669"/>
    <property type="project" value="TreeGrafter"/>
</dbReference>
<dbReference type="InterPro" id="IPR050408">
    <property type="entry name" value="HGPRT"/>
</dbReference>
<sequence>MQEYVDEILLSPEEILTRVNELGKSISQDYRGIELFLIGILRGSFVFIADLVRNIDIPVILDFMAISSYGGNVASSGVVKILKDLDENISGRHVLIVEDIIDTGLTLGYLFNILRARKPESLKICTLLDRSARRIVDLPIAYAGFKIPDTFVVGYGLDYRQRYRNLPYIAKLRLVNE</sequence>
<dbReference type="Gene3D" id="3.40.50.2020">
    <property type="match status" value="1"/>
</dbReference>
<evidence type="ECO:0000256" key="3">
    <source>
        <dbReference type="ARBA" id="ARBA00004669"/>
    </source>
</evidence>
<accession>A0A933GMG0</accession>
<evidence type="ECO:0000256" key="12">
    <source>
        <dbReference type="ARBA" id="ARBA00022842"/>
    </source>
</evidence>
<dbReference type="InterPro" id="IPR000836">
    <property type="entry name" value="PRTase_dom"/>
</dbReference>
<dbReference type="SUPFAM" id="SSF53271">
    <property type="entry name" value="PRTase-like"/>
    <property type="match status" value="1"/>
</dbReference>
<keyword evidence="6 15" id="KW-0963">Cytoplasm</keyword>
<dbReference type="CDD" id="cd06223">
    <property type="entry name" value="PRTases_typeI"/>
    <property type="match status" value="1"/>
</dbReference>
<dbReference type="Pfam" id="PF00156">
    <property type="entry name" value="Pribosyltran"/>
    <property type="match status" value="1"/>
</dbReference>
<comment type="caution">
    <text evidence="17">The sequence shown here is derived from an EMBL/GenBank/DDBJ whole genome shotgun (WGS) entry which is preliminary data.</text>
</comment>
<evidence type="ECO:0000259" key="16">
    <source>
        <dbReference type="Pfam" id="PF00156"/>
    </source>
</evidence>
<comment type="subcellular location">
    <subcellularLocation>
        <location evidence="2 15">Cytoplasm</location>
    </subcellularLocation>
</comment>
<evidence type="ECO:0000256" key="4">
    <source>
        <dbReference type="ARBA" id="ARBA00008391"/>
    </source>
</evidence>
<comment type="similarity">
    <text evidence="4 15">Belongs to the purine/pyrimidine phosphoribosyltransferase family.</text>
</comment>
<dbReference type="GO" id="GO:0004422">
    <property type="term" value="F:hypoxanthine phosphoribosyltransferase activity"/>
    <property type="evidence" value="ECO:0007669"/>
    <property type="project" value="InterPro"/>
</dbReference>
<keyword evidence="12 15" id="KW-0460">Magnesium</keyword>
<evidence type="ECO:0000256" key="2">
    <source>
        <dbReference type="ARBA" id="ARBA00004496"/>
    </source>
</evidence>
<dbReference type="GO" id="GO:0000166">
    <property type="term" value="F:nucleotide binding"/>
    <property type="evidence" value="ECO:0007669"/>
    <property type="project" value="UniProtKB-KW"/>
</dbReference>
<dbReference type="GO" id="GO:0005829">
    <property type="term" value="C:cytosol"/>
    <property type="evidence" value="ECO:0007669"/>
    <property type="project" value="TreeGrafter"/>
</dbReference>
<dbReference type="EMBL" id="JACQWF010000298">
    <property type="protein sequence ID" value="MBI4596048.1"/>
    <property type="molecule type" value="Genomic_DNA"/>
</dbReference>
<dbReference type="NCBIfam" id="TIGR01203">
    <property type="entry name" value="HGPRTase"/>
    <property type="match status" value="1"/>
</dbReference>
<evidence type="ECO:0000256" key="11">
    <source>
        <dbReference type="ARBA" id="ARBA00022741"/>
    </source>
</evidence>
<dbReference type="Proteomes" id="UP000772181">
    <property type="component" value="Unassembled WGS sequence"/>
</dbReference>
<comment type="pathway">
    <text evidence="3 15">Purine metabolism; IMP biosynthesis via salvage pathway; IMP from hypoxanthine: step 1/1.</text>
</comment>
<evidence type="ECO:0000256" key="10">
    <source>
        <dbReference type="ARBA" id="ARBA00022726"/>
    </source>
</evidence>
<evidence type="ECO:0000256" key="8">
    <source>
        <dbReference type="ARBA" id="ARBA00022679"/>
    </source>
</evidence>
<comment type="catalytic activity">
    <reaction evidence="14">
        <text>IMP + diphosphate = hypoxanthine + 5-phospho-alpha-D-ribose 1-diphosphate</text>
        <dbReference type="Rhea" id="RHEA:17973"/>
        <dbReference type="ChEBI" id="CHEBI:17368"/>
        <dbReference type="ChEBI" id="CHEBI:33019"/>
        <dbReference type="ChEBI" id="CHEBI:58017"/>
        <dbReference type="ChEBI" id="CHEBI:58053"/>
        <dbReference type="EC" id="2.4.2.8"/>
    </reaction>
    <physiologicalReaction direction="right-to-left" evidence="14">
        <dbReference type="Rhea" id="RHEA:17975"/>
    </physiologicalReaction>
</comment>
<dbReference type="GO" id="GO:0006178">
    <property type="term" value="P:guanine salvage"/>
    <property type="evidence" value="ECO:0007669"/>
    <property type="project" value="TreeGrafter"/>
</dbReference>
<comment type="catalytic activity">
    <reaction evidence="13">
        <text>GMP + diphosphate = guanine + 5-phospho-alpha-D-ribose 1-diphosphate</text>
        <dbReference type="Rhea" id="RHEA:25424"/>
        <dbReference type="ChEBI" id="CHEBI:16235"/>
        <dbReference type="ChEBI" id="CHEBI:33019"/>
        <dbReference type="ChEBI" id="CHEBI:58017"/>
        <dbReference type="ChEBI" id="CHEBI:58115"/>
        <dbReference type="EC" id="2.4.2.8"/>
    </reaction>
    <physiologicalReaction direction="right-to-left" evidence="13">
        <dbReference type="Rhea" id="RHEA:25426"/>
    </physiologicalReaction>
</comment>
<protein>
    <recommendedName>
        <fullName evidence="5 15">Hypoxanthine phosphoribosyltransferase</fullName>
        <ecNumber evidence="5 15">2.4.2.8</ecNumber>
    </recommendedName>
</protein>
<dbReference type="InterPro" id="IPR005904">
    <property type="entry name" value="Hxn_phspho_trans"/>
</dbReference>
<evidence type="ECO:0000313" key="17">
    <source>
        <dbReference type="EMBL" id="MBI4596048.1"/>
    </source>
</evidence>